<keyword evidence="2" id="KW-1185">Reference proteome</keyword>
<dbReference type="InterPro" id="IPR010710">
    <property type="entry name" value="DUF1289"/>
</dbReference>
<dbReference type="PANTHER" id="PTHR35175">
    <property type="entry name" value="DUF1289 DOMAIN-CONTAINING PROTEIN"/>
    <property type="match status" value="1"/>
</dbReference>
<accession>A0ABR9D8X2</accession>
<protein>
    <submittedName>
        <fullName evidence="1">DUF1289 domain-containing protein</fullName>
    </submittedName>
</protein>
<evidence type="ECO:0000313" key="2">
    <source>
        <dbReference type="Proteomes" id="UP000641152"/>
    </source>
</evidence>
<name>A0ABR9D8X2_9GAMM</name>
<evidence type="ECO:0000313" key="1">
    <source>
        <dbReference type="EMBL" id="MBD9359395.1"/>
    </source>
</evidence>
<dbReference type="Pfam" id="PF06945">
    <property type="entry name" value="DUF1289"/>
    <property type="match status" value="1"/>
</dbReference>
<reference evidence="1 2" key="1">
    <citation type="submission" date="2020-09" db="EMBL/GenBank/DDBJ databases">
        <title>Methylomonas albis sp. nov. and Methylomonas fluvii sp. nov.: Two cold-adapted methanotrophs from the River Elbe and an amended description of Methylovulum psychrotolerans strain Eb1.</title>
        <authorList>
            <person name="Bussmann I.K."/>
            <person name="Klings K.-W."/>
            <person name="Warnstedt J."/>
            <person name="Hoppert M."/>
            <person name="Saborowski A."/>
            <person name="Horn F."/>
            <person name="Liebner S."/>
        </authorList>
    </citation>
    <scope>NUCLEOTIDE SEQUENCE [LARGE SCALE GENOMIC DNA]</scope>
    <source>
        <strain evidence="1 2">EbB</strain>
    </source>
</reference>
<comment type="caution">
    <text evidence="1">The sequence shown here is derived from an EMBL/GenBank/DDBJ whole genome shotgun (WGS) entry which is preliminary data.</text>
</comment>
<sequence length="76" mass="8732">MINSANFPASPCVRNCCLNDDDICLGCYRSLDEIRLWSTADTQTRELFLQQAAERRSKILQATRLRPIYVEQLPKA</sequence>
<organism evidence="1 2">
    <name type="scientific">Methylomonas fluvii</name>
    <dbReference type="NCBI Taxonomy" id="1854564"/>
    <lineage>
        <taxon>Bacteria</taxon>
        <taxon>Pseudomonadati</taxon>
        <taxon>Pseudomonadota</taxon>
        <taxon>Gammaproteobacteria</taxon>
        <taxon>Methylococcales</taxon>
        <taxon>Methylococcaceae</taxon>
        <taxon>Methylomonas</taxon>
    </lineage>
</organism>
<proteinExistence type="predicted"/>
<dbReference type="PANTHER" id="PTHR35175:SF2">
    <property type="entry name" value="DUF1289 DOMAIN-CONTAINING PROTEIN"/>
    <property type="match status" value="1"/>
</dbReference>
<gene>
    <name evidence="1" type="ORF">EBB_02295</name>
</gene>
<dbReference type="EMBL" id="JACXST010000001">
    <property type="protein sequence ID" value="MBD9359395.1"/>
    <property type="molecule type" value="Genomic_DNA"/>
</dbReference>
<dbReference type="RefSeq" id="WP_192392285.1">
    <property type="nucleotide sequence ID" value="NZ_CAJHIU010000001.1"/>
</dbReference>
<dbReference type="Proteomes" id="UP000641152">
    <property type="component" value="Unassembled WGS sequence"/>
</dbReference>